<evidence type="ECO:0000313" key="10">
    <source>
        <dbReference type="Proteomes" id="UP001138686"/>
    </source>
</evidence>
<keyword evidence="6 8" id="KW-1133">Transmembrane helix</keyword>
<feature type="transmembrane region" description="Helical" evidence="8">
    <location>
        <begin position="150"/>
        <end position="171"/>
    </location>
</feature>
<keyword evidence="7 8" id="KW-0472">Membrane</keyword>
<gene>
    <name evidence="9" type="primary">xrtF</name>
    <name evidence="9" type="ORF">KXJ69_01825</name>
</gene>
<sequence>MKELFRKYKSVLRFLLLFLGSYIVLSLIYGGYLKLSKVDSNTSDFITQLVAEQSSAVLNSLGYNAEVIANETTPSMELWVEGIHVGQIIEGCNAISIIILFVAFIIAFSASFKKTLVFICAGAILIYGVNLYRIAVLAIALYQYPEYQEVLHTVVFPGIIYSLVFVLWVLWVRTLKPKKVVITSLNENKELQNE</sequence>
<evidence type="ECO:0000256" key="7">
    <source>
        <dbReference type="ARBA" id="ARBA00023136"/>
    </source>
</evidence>
<keyword evidence="5" id="KW-0378">Hydrolase</keyword>
<keyword evidence="3" id="KW-0645">Protease</keyword>
<name>A0A9X1FMX1_9FLAO</name>
<dbReference type="RefSeq" id="WP_219050701.1">
    <property type="nucleotide sequence ID" value="NZ_JAHWDP010000001.1"/>
</dbReference>
<proteinExistence type="predicted"/>
<organism evidence="9 10">
    <name type="scientific">Halomarinibacterium sedimenti</name>
    <dbReference type="NCBI Taxonomy" id="2857106"/>
    <lineage>
        <taxon>Bacteria</taxon>
        <taxon>Pseudomonadati</taxon>
        <taxon>Bacteroidota</taxon>
        <taxon>Flavobacteriia</taxon>
        <taxon>Flavobacteriales</taxon>
        <taxon>Flavobacteriaceae</taxon>
        <taxon>Halomarinibacterium</taxon>
    </lineage>
</organism>
<comment type="subcellular location">
    <subcellularLocation>
        <location evidence="1">Cell membrane</location>
        <topology evidence="1">Multi-pass membrane protein</topology>
    </subcellularLocation>
</comment>
<accession>A0A9X1FMX1</accession>
<keyword evidence="2" id="KW-1003">Cell membrane</keyword>
<protein>
    <submittedName>
        <fullName evidence="9">Exosortase family protein XrtF</fullName>
    </submittedName>
</protein>
<dbReference type="InterPro" id="IPR019127">
    <property type="entry name" value="Exosortase"/>
</dbReference>
<keyword evidence="4 8" id="KW-0812">Transmembrane</keyword>
<evidence type="ECO:0000256" key="4">
    <source>
        <dbReference type="ARBA" id="ARBA00022692"/>
    </source>
</evidence>
<dbReference type="InterPro" id="IPR026323">
    <property type="entry name" value="Exosortase-related_prot_XrtF"/>
</dbReference>
<keyword evidence="10" id="KW-1185">Reference proteome</keyword>
<evidence type="ECO:0000256" key="6">
    <source>
        <dbReference type="ARBA" id="ARBA00022989"/>
    </source>
</evidence>
<reference evidence="9" key="1">
    <citation type="submission" date="2021-07" db="EMBL/GenBank/DDBJ databases">
        <title>Aureisphaera sp. CAU 1614 isolated from sea sediment.</title>
        <authorList>
            <person name="Kim W."/>
        </authorList>
    </citation>
    <scope>NUCLEOTIDE SEQUENCE</scope>
    <source>
        <strain evidence="9">CAU 1614</strain>
    </source>
</reference>
<dbReference type="NCBIfam" id="TIGR04128">
    <property type="entry name" value="exoso_Fjoh_1448"/>
    <property type="match status" value="1"/>
</dbReference>
<dbReference type="Pfam" id="PF09721">
    <property type="entry name" value="Exosortase_EpsH"/>
    <property type="match status" value="1"/>
</dbReference>
<dbReference type="InterPro" id="IPR026392">
    <property type="entry name" value="Exo/Archaeosortase_dom"/>
</dbReference>
<evidence type="ECO:0000256" key="3">
    <source>
        <dbReference type="ARBA" id="ARBA00022670"/>
    </source>
</evidence>
<dbReference type="GO" id="GO:0006508">
    <property type="term" value="P:proteolysis"/>
    <property type="evidence" value="ECO:0007669"/>
    <property type="project" value="UniProtKB-KW"/>
</dbReference>
<evidence type="ECO:0000313" key="9">
    <source>
        <dbReference type="EMBL" id="MBW2936824.1"/>
    </source>
</evidence>
<feature type="transmembrane region" description="Helical" evidence="8">
    <location>
        <begin position="12"/>
        <end position="32"/>
    </location>
</feature>
<comment type="caution">
    <text evidence="9">The sequence shown here is derived from an EMBL/GenBank/DDBJ whole genome shotgun (WGS) entry which is preliminary data.</text>
</comment>
<dbReference type="AlphaFoldDB" id="A0A9X1FMX1"/>
<dbReference type="GO" id="GO:0005886">
    <property type="term" value="C:plasma membrane"/>
    <property type="evidence" value="ECO:0007669"/>
    <property type="project" value="UniProtKB-SubCell"/>
</dbReference>
<dbReference type="EMBL" id="JAHWDP010000001">
    <property type="protein sequence ID" value="MBW2936824.1"/>
    <property type="molecule type" value="Genomic_DNA"/>
</dbReference>
<evidence type="ECO:0000256" key="1">
    <source>
        <dbReference type="ARBA" id="ARBA00004651"/>
    </source>
</evidence>
<evidence type="ECO:0000256" key="2">
    <source>
        <dbReference type="ARBA" id="ARBA00022475"/>
    </source>
</evidence>
<dbReference type="Proteomes" id="UP001138686">
    <property type="component" value="Unassembled WGS sequence"/>
</dbReference>
<evidence type="ECO:0000256" key="8">
    <source>
        <dbReference type="SAM" id="Phobius"/>
    </source>
</evidence>
<evidence type="ECO:0000256" key="5">
    <source>
        <dbReference type="ARBA" id="ARBA00022801"/>
    </source>
</evidence>
<feature type="transmembrane region" description="Helical" evidence="8">
    <location>
        <begin position="88"/>
        <end position="109"/>
    </location>
</feature>
<dbReference type="GO" id="GO:0008233">
    <property type="term" value="F:peptidase activity"/>
    <property type="evidence" value="ECO:0007669"/>
    <property type="project" value="UniProtKB-KW"/>
</dbReference>
<feature type="transmembrane region" description="Helical" evidence="8">
    <location>
        <begin position="116"/>
        <end position="144"/>
    </location>
</feature>
<dbReference type="NCBIfam" id="TIGR04178">
    <property type="entry name" value="exo_archaeo"/>
    <property type="match status" value="1"/>
</dbReference>